<keyword evidence="3" id="KW-1185">Reference proteome</keyword>
<feature type="transmembrane region" description="Helical" evidence="1">
    <location>
        <begin position="21"/>
        <end position="39"/>
    </location>
</feature>
<protein>
    <submittedName>
        <fullName evidence="2">Uncharacterized protein</fullName>
    </submittedName>
</protein>
<gene>
    <name evidence="2" type="ORF">SGA01_05910</name>
</gene>
<dbReference type="RefSeq" id="WP_141292993.1">
    <property type="nucleotide sequence ID" value="NZ_BJMN01000005.1"/>
</dbReference>
<dbReference type="EMBL" id="BJMN01000005">
    <property type="protein sequence ID" value="GEB54986.1"/>
    <property type="molecule type" value="Genomic_DNA"/>
</dbReference>
<dbReference type="AlphaFoldDB" id="A0A4Y3RB84"/>
<reference evidence="2 3" key="1">
    <citation type="submission" date="2019-06" db="EMBL/GenBank/DDBJ databases">
        <title>Whole genome shotgun sequence of Streptomyces gardneri NBRC 12865.</title>
        <authorList>
            <person name="Hosoyama A."/>
            <person name="Uohara A."/>
            <person name="Ohji S."/>
            <person name="Ichikawa N."/>
        </authorList>
    </citation>
    <scope>NUCLEOTIDE SEQUENCE [LARGE SCALE GENOMIC DNA]</scope>
    <source>
        <strain evidence="2 3">NBRC 12865</strain>
    </source>
</reference>
<evidence type="ECO:0000313" key="3">
    <source>
        <dbReference type="Proteomes" id="UP000315226"/>
    </source>
</evidence>
<dbReference type="Proteomes" id="UP000315226">
    <property type="component" value="Unassembled WGS sequence"/>
</dbReference>
<organism evidence="2 3">
    <name type="scientific">Streptomyces gardneri</name>
    <dbReference type="NCBI Taxonomy" id="66892"/>
    <lineage>
        <taxon>Bacteria</taxon>
        <taxon>Bacillati</taxon>
        <taxon>Actinomycetota</taxon>
        <taxon>Actinomycetes</taxon>
        <taxon>Kitasatosporales</taxon>
        <taxon>Streptomycetaceae</taxon>
        <taxon>Streptomyces</taxon>
    </lineage>
</organism>
<evidence type="ECO:0000313" key="2">
    <source>
        <dbReference type="EMBL" id="GEB54986.1"/>
    </source>
</evidence>
<sequence>MNDSTCGTSRTAPRRLSARDTAVVIVIIVTAALLAYAGWQIVSMLVLTAEVATLGVRFLRRLRGGGGRPAPGLTEV</sequence>
<keyword evidence="1" id="KW-1133">Transmembrane helix</keyword>
<keyword evidence="1" id="KW-0812">Transmembrane</keyword>
<proteinExistence type="predicted"/>
<evidence type="ECO:0000256" key="1">
    <source>
        <dbReference type="SAM" id="Phobius"/>
    </source>
</evidence>
<name>A0A4Y3RB84_9ACTN</name>
<comment type="caution">
    <text evidence="2">The sequence shown here is derived from an EMBL/GenBank/DDBJ whole genome shotgun (WGS) entry which is preliminary data.</text>
</comment>
<keyword evidence="1" id="KW-0472">Membrane</keyword>
<accession>A0A4Y3RB84</accession>